<dbReference type="OMA" id="DMEQHNV"/>
<feature type="transmembrane region" description="Helical" evidence="1">
    <location>
        <begin position="14"/>
        <end position="35"/>
    </location>
</feature>
<dbReference type="Gene3D" id="3.10.450.50">
    <property type="match status" value="1"/>
</dbReference>
<keyword evidence="1" id="KW-0812">Transmembrane</keyword>
<dbReference type="InterPro" id="IPR044260">
    <property type="entry name" value="SKIP8-like"/>
</dbReference>
<evidence type="ECO:0000259" key="2">
    <source>
        <dbReference type="PROSITE" id="PS50181"/>
    </source>
</evidence>
<dbReference type="Pfam" id="PF13474">
    <property type="entry name" value="SnoaL_3"/>
    <property type="match status" value="1"/>
</dbReference>
<dbReference type="Proteomes" id="UP000036987">
    <property type="component" value="Unassembled WGS sequence"/>
</dbReference>
<evidence type="ECO:0000256" key="1">
    <source>
        <dbReference type="SAM" id="Phobius"/>
    </source>
</evidence>
<dbReference type="SUPFAM" id="SSF54427">
    <property type="entry name" value="NTF2-like"/>
    <property type="match status" value="1"/>
</dbReference>
<organism evidence="3 4">
    <name type="scientific">Zostera marina</name>
    <name type="common">Eelgrass</name>
    <dbReference type="NCBI Taxonomy" id="29655"/>
    <lineage>
        <taxon>Eukaryota</taxon>
        <taxon>Viridiplantae</taxon>
        <taxon>Streptophyta</taxon>
        <taxon>Embryophyta</taxon>
        <taxon>Tracheophyta</taxon>
        <taxon>Spermatophyta</taxon>
        <taxon>Magnoliopsida</taxon>
        <taxon>Liliopsida</taxon>
        <taxon>Zosteraceae</taxon>
        <taxon>Zostera</taxon>
    </lineage>
</organism>
<dbReference type="InterPro" id="IPR037401">
    <property type="entry name" value="SnoaL-like"/>
</dbReference>
<dbReference type="InterPro" id="IPR032710">
    <property type="entry name" value="NTF2-like_dom_sf"/>
</dbReference>
<reference evidence="4" key="1">
    <citation type="journal article" date="2016" name="Nature">
        <title>The genome of the seagrass Zostera marina reveals angiosperm adaptation to the sea.</title>
        <authorList>
            <person name="Olsen J.L."/>
            <person name="Rouze P."/>
            <person name="Verhelst B."/>
            <person name="Lin Y.-C."/>
            <person name="Bayer T."/>
            <person name="Collen J."/>
            <person name="Dattolo E."/>
            <person name="De Paoli E."/>
            <person name="Dittami S."/>
            <person name="Maumus F."/>
            <person name="Michel G."/>
            <person name="Kersting A."/>
            <person name="Lauritano C."/>
            <person name="Lohaus R."/>
            <person name="Toepel M."/>
            <person name="Tonon T."/>
            <person name="Vanneste K."/>
            <person name="Amirebrahimi M."/>
            <person name="Brakel J."/>
            <person name="Bostroem C."/>
            <person name="Chovatia M."/>
            <person name="Grimwood J."/>
            <person name="Jenkins J.W."/>
            <person name="Jueterbock A."/>
            <person name="Mraz A."/>
            <person name="Stam W.T."/>
            <person name="Tice H."/>
            <person name="Bornberg-Bauer E."/>
            <person name="Green P.J."/>
            <person name="Pearson G.A."/>
            <person name="Procaccini G."/>
            <person name="Duarte C.M."/>
            <person name="Schmutz J."/>
            <person name="Reusch T.B.H."/>
            <person name="Van de Peer Y."/>
        </authorList>
    </citation>
    <scope>NUCLEOTIDE SEQUENCE [LARGE SCALE GENOMIC DNA]</scope>
    <source>
        <strain evidence="4">cv. Finnish</strain>
    </source>
</reference>
<keyword evidence="4" id="KW-1185">Reference proteome</keyword>
<protein>
    <submittedName>
        <fullName evidence="3">F-box protein SKIP8</fullName>
    </submittedName>
</protein>
<sequence>MIFPNPFISSISSFPSFLFSTGFTVVCFFCAFFAIRRSLSSNVINKKIGGKDHSKFCRGIFFACGGEMGSLVPDDDYSNGNDDVSVKSAKAASAAIERQAGGSMMEQLVPEITTHALSYLDYPSLCRLSMTNSSMRRAANDDNAWKMLYHKDFTLEQDNIVPDKGWKAYYASTKAVVTVNTAFFNVITERSAGSMRRLWLNADYVKCILGSGQFGVSLSGYNAIIERFEMAIHWVQDEGINFDVQDVRTRITGNMAWVTMKAYVEIAGGPFHVTNIFEFHNGQWLMVHHHSSGMLVVGGITQHQLLGLFEV</sequence>
<keyword evidence="1" id="KW-0472">Membrane</keyword>
<dbReference type="PANTHER" id="PTHR47124:SF1">
    <property type="entry name" value="F-BOX PROTEIN SKIP8"/>
    <property type="match status" value="1"/>
</dbReference>
<dbReference type="PANTHER" id="PTHR47124">
    <property type="entry name" value="F-BOX PROTEIN SKIP8"/>
    <property type="match status" value="1"/>
</dbReference>
<evidence type="ECO:0000313" key="3">
    <source>
        <dbReference type="EMBL" id="KMZ66145.1"/>
    </source>
</evidence>
<dbReference type="Pfam" id="PF12937">
    <property type="entry name" value="F-box-like"/>
    <property type="match status" value="1"/>
</dbReference>
<comment type="caution">
    <text evidence="3">The sequence shown here is derived from an EMBL/GenBank/DDBJ whole genome shotgun (WGS) entry which is preliminary data.</text>
</comment>
<keyword evidence="1" id="KW-1133">Transmembrane helix</keyword>
<dbReference type="InterPro" id="IPR001810">
    <property type="entry name" value="F-box_dom"/>
</dbReference>
<dbReference type="CDD" id="cd22117">
    <property type="entry name" value="F-box_FBXL4"/>
    <property type="match status" value="1"/>
</dbReference>
<dbReference type="EMBL" id="LFYR01000981">
    <property type="protein sequence ID" value="KMZ66145.1"/>
    <property type="molecule type" value="Genomic_DNA"/>
</dbReference>
<dbReference type="AlphaFoldDB" id="A0A0K9PD71"/>
<gene>
    <name evidence="3" type="ORF">ZOSMA_2G01570</name>
</gene>
<dbReference type="Gene3D" id="1.20.1280.50">
    <property type="match status" value="1"/>
</dbReference>
<dbReference type="OrthoDB" id="1901658at2759"/>
<dbReference type="PROSITE" id="PS50181">
    <property type="entry name" value="FBOX"/>
    <property type="match status" value="1"/>
</dbReference>
<dbReference type="STRING" id="29655.A0A0K9PD71"/>
<accession>A0A0K9PD71</accession>
<name>A0A0K9PD71_ZOSMR</name>
<proteinExistence type="predicted"/>
<dbReference type="InterPro" id="IPR036047">
    <property type="entry name" value="F-box-like_dom_sf"/>
</dbReference>
<feature type="domain" description="F-box" evidence="2">
    <location>
        <begin position="102"/>
        <end position="148"/>
    </location>
</feature>
<evidence type="ECO:0000313" key="4">
    <source>
        <dbReference type="Proteomes" id="UP000036987"/>
    </source>
</evidence>
<dbReference type="SUPFAM" id="SSF81383">
    <property type="entry name" value="F-box domain"/>
    <property type="match status" value="1"/>
</dbReference>